<protein>
    <recommendedName>
        <fullName evidence="5">Secreted protein</fullName>
    </recommendedName>
</protein>
<dbReference type="Proteomes" id="UP000777438">
    <property type="component" value="Unassembled WGS sequence"/>
</dbReference>
<reference evidence="3 4" key="1">
    <citation type="journal article" date="2021" name="Nat. Commun.">
        <title>Genetic determinants of endophytism in the Arabidopsis root mycobiome.</title>
        <authorList>
            <person name="Mesny F."/>
            <person name="Miyauchi S."/>
            <person name="Thiergart T."/>
            <person name="Pickel B."/>
            <person name="Atanasova L."/>
            <person name="Karlsson M."/>
            <person name="Huettel B."/>
            <person name="Barry K.W."/>
            <person name="Haridas S."/>
            <person name="Chen C."/>
            <person name="Bauer D."/>
            <person name="Andreopoulos W."/>
            <person name="Pangilinan J."/>
            <person name="LaButti K."/>
            <person name="Riley R."/>
            <person name="Lipzen A."/>
            <person name="Clum A."/>
            <person name="Drula E."/>
            <person name="Henrissat B."/>
            <person name="Kohler A."/>
            <person name="Grigoriev I.V."/>
            <person name="Martin F.M."/>
            <person name="Hacquard S."/>
        </authorList>
    </citation>
    <scope>NUCLEOTIDE SEQUENCE [LARGE SCALE GENOMIC DNA]</scope>
    <source>
        <strain evidence="3 4">MPI-CAGE-CH-0241</strain>
    </source>
</reference>
<dbReference type="AlphaFoldDB" id="A0A9P9ATM2"/>
<keyword evidence="2" id="KW-0732">Signal</keyword>
<evidence type="ECO:0000313" key="3">
    <source>
        <dbReference type="EMBL" id="KAH6895361.1"/>
    </source>
</evidence>
<feature type="compositionally biased region" description="Basic and acidic residues" evidence="1">
    <location>
        <begin position="39"/>
        <end position="49"/>
    </location>
</feature>
<sequence length="126" mass="14019">MAYMSWCNGMNLWSLVMPCVAGLASPHVRHHATVLMWKREEKNKSDQPGRSRPSQLDGGYGASPLLDSIQVTAAVPRLSTKSLVFGECLSNLHYKVQCPAKGMQMQLCRQVTAPALGRLNHWKPCR</sequence>
<evidence type="ECO:0000313" key="4">
    <source>
        <dbReference type="Proteomes" id="UP000777438"/>
    </source>
</evidence>
<evidence type="ECO:0000256" key="1">
    <source>
        <dbReference type="SAM" id="MobiDB-lite"/>
    </source>
</evidence>
<feature type="region of interest" description="Disordered" evidence="1">
    <location>
        <begin position="39"/>
        <end position="61"/>
    </location>
</feature>
<dbReference type="EMBL" id="JAGPYM010000004">
    <property type="protein sequence ID" value="KAH6895361.1"/>
    <property type="molecule type" value="Genomic_DNA"/>
</dbReference>
<keyword evidence="4" id="KW-1185">Reference proteome</keyword>
<feature type="signal peptide" evidence="2">
    <location>
        <begin position="1"/>
        <end position="22"/>
    </location>
</feature>
<organism evidence="3 4">
    <name type="scientific">Thelonectria olida</name>
    <dbReference type="NCBI Taxonomy" id="1576542"/>
    <lineage>
        <taxon>Eukaryota</taxon>
        <taxon>Fungi</taxon>
        <taxon>Dikarya</taxon>
        <taxon>Ascomycota</taxon>
        <taxon>Pezizomycotina</taxon>
        <taxon>Sordariomycetes</taxon>
        <taxon>Hypocreomycetidae</taxon>
        <taxon>Hypocreales</taxon>
        <taxon>Nectriaceae</taxon>
        <taxon>Thelonectria</taxon>
    </lineage>
</organism>
<accession>A0A9P9ATM2</accession>
<evidence type="ECO:0000256" key="2">
    <source>
        <dbReference type="SAM" id="SignalP"/>
    </source>
</evidence>
<evidence type="ECO:0008006" key="5">
    <source>
        <dbReference type="Google" id="ProtNLM"/>
    </source>
</evidence>
<comment type="caution">
    <text evidence="3">The sequence shown here is derived from an EMBL/GenBank/DDBJ whole genome shotgun (WGS) entry which is preliminary data.</text>
</comment>
<feature type="chain" id="PRO_5040286337" description="Secreted protein" evidence="2">
    <location>
        <begin position="23"/>
        <end position="126"/>
    </location>
</feature>
<proteinExistence type="predicted"/>
<gene>
    <name evidence="3" type="ORF">B0T10DRAFT_586782</name>
</gene>
<name>A0A9P9ATM2_9HYPO</name>